<keyword evidence="3" id="KW-1185">Reference proteome</keyword>
<evidence type="ECO:0000256" key="1">
    <source>
        <dbReference type="SAM" id="SignalP"/>
    </source>
</evidence>
<gene>
    <name evidence="2" type="ORF">F8O02_00700</name>
</gene>
<sequence>MTLTGTNLVKALIAMVCAALVGLGMVSPATAAENDQSTTKVQLLTSSGALQEAAVHAGVSTEFLAANLVDVVDLQQAREISTQEHAKVLPDSTPSLSCQPSEGQVTTYGWGIHCARAWAGYGLYTIWGTAICGLAAAGSVGALGIPCELLLAAGSGAIDWNSVC</sequence>
<evidence type="ECO:0000313" key="3">
    <source>
        <dbReference type="Proteomes" id="UP000481339"/>
    </source>
</evidence>
<keyword evidence="1" id="KW-0732">Signal</keyword>
<organism evidence="2 3">
    <name type="scientific">Pseudoclavibacter caeni</name>
    <dbReference type="NCBI Taxonomy" id="908846"/>
    <lineage>
        <taxon>Bacteria</taxon>
        <taxon>Bacillati</taxon>
        <taxon>Actinomycetota</taxon>
        <taxon>Actinomycetes</taxon>
        <taxon>Micrococcales</taxon>
        <taxon>Microbacteriaceae</taxon>
        <taxon>Pseudoclavibacter</taxon>
    </lineage>
</organism>
<comment type="caution">
    <text evidence="2">The sequence shown here is derived from an EMBL/GenBank/DDBJ whole genome shotgun (WGS) entry which is preliminary data.</text>
</comment>
<dbReference type="Proteomes" id="UP000481339">
    <property type="component" value="Unassembled WGS sequence"/>
</dbReference>
<dbReference type="EMBL" id="WBKA01000001">
    <property type="protein sequence ID" value="KAB1633492.1"/>
    <property type="molecule type" value="Genomic_DNA"/>
</dbReference>
<name>A0A7C8FTS9_9MICO</name>
<evidence type="ECO:0000313" key="2">
    <source>
        <dbReference type="EMBL" id="KAB1633492.1"/>
    </source>
</evidence>
<protein>
    <submittedName>
        <fullName evidence="2">Uncharacterized protein</fullName>
    </submittedName>
</protein>
<dbReference type="RefSeq" id="WP_158035271.1">
    <property type="nucleotide sequence ID" value="NZ_BAAAZV010000010.1"/>
</dbReference>
<accession>A0A7C8FTS9</accession>
<feature type="signal peptide" evidence="1">
    <location>
        <begin position="1"/>
        <end position="31"/>
    </location>
</feature>
<reference evidence="2 3" key="1">
    <citation type="submission" date="2019-09" db="EMBL/GenBank/DDBJ databases">
        <title>Phylogeny of genus Pseudoclavibacter and closely related genus.</title>
        <authorList>
            <person name="Li Y."/>
        </authorList>
    </citation>
    <scope>NUCLEOTIDE SEQUENCE [LARGE SCALE GENOMIC DNA]</scope>
    <source>
        <strain evidence="2 3">JCM 16921</strain>
    </source>
</reference>
<dbReference type="AlphaFoldDB" id="A0A7C8FTS9"/>
<feature type="chain" id="PRO_5028814700" evidence="1">
    <location>
        <begin position="32"/>
        <end position="164"/>
    </location>
</feature>
<proteinExistence type="predicted"/>